<accession>A0AAV4MRR7</accession>
<name>A0AAV4MRR7_CAEEX</name>
<evidence type="ECO:0000313" key="2">
    <source>
        <dbReference type="Proteomes" id="UP001054945"/>
    </source>
</evidence>
<comment type="caution">
    <text evidence="1">The sequence shown here is derived from an EMBL/GenBank/DDBJ whole genome shotgun (WGS) entry which is preliminary data.</text>
</comment>
<sequence>MPSYWTRLDALAVINMIQPREFRKWRLITESLIFHGVSSENVATSTGRGTYRGTWDRNRWKESFLPLCPLGGFSHGTKTSTGFIQSIVTQRVQMVFKNLTT</sequence>
<dbReference type="EMBL" id="BPLR01002474">
    <property type="protein sequence ID" value="GIX74126.1"/>
    <property type="molecule type" value="Genomic_DNA"/>
</dbReference>
<dbReference type="Proteomes" id="UP001054945">
    <property type="component" value="Unassembled WGS sequence"/>
</dbReference>
<protein>
    <submittedName>
        <fullName evidence="1">Uncharacterized protein</fullName>
    </submittedName>
</protein>
<evidence type="ECO:0000313" key="1">
    <source>
        <dbReference type="EMBL" id="GIX74126.1"/>
    </source>
</evidence>
<keyword evidence="2" id="KW-1185">Reference proteome</keyword>
<dbReference type="AlphaFoldDB" id="A0AAV4MRR7"/>
<gene>
    <name evidence="1" type="ORF">CEXT_512761</name>
</gene>
<reference evidence="1 2" key="1">
    <citation type="submission" date="2021-06" db="EMBL/GenBank/DDBJ databases">
        <title>Caerostris extrusa draft genome.</title>
        <authorList>
            <person name="Kono N."/>
            <person name="Arakawa K."/>
        </authorList>
    </citation>
    <scope>NUCLEOTIDE SEQUENCE [LARGE SCALE GENOMIC DNA]</scope>
</reference>
<organism evidence="1 2">
    <name type="scientific">Caerostris extrusa</name>
    <name type="common">Bark spider</name>
    <name type="synonym">Caerostris bankana</name>
    <dbReference type="NCBI Taxonomy" id="172846"/>
    <lineage>
        <taxon>Eukaryota</taxon>
        <taxon>Metazoa</taxon>
        <taxon>Ecdysozoa</taxon>
        <taxon>Arthropoda</taxon>
        <taxon>Chelicerata</taxon>
        <taxon>Arachnida</taxon>
        <taxon>Araneae</taxon>
        <taxon>Araneomorphae</taxon>
        <taxon>Entelegynae</taxon>
        <taxon>Araneoidea</taxon>
        <taxon>Araneidae</taxon>
        <taxon>Caerostris</taxon>
    </lineage>
</organism>
<proteinExistence type="predicted"/>